<organism evidence="4 5">
    <name type="scientific">Sorangium cellulosum (strain So ce56)</name>
    <name type="common">Polyangium cellulosum (strain So ce56)</name>
    <dbReference type="NCBI Taxonomy" id="448385"/>
    <lineage>
        <taxon>Bacteria</taxon>
        <taxon>Pseudomonadati</taxon>
        <taxon>Myxococcota</taxon>
        <taxon>Polyangia</taxon>
        <taxon>Polyangiales</taxon>
        <taxon>Polyangiaceae</taxon>
        <taxon>Sorangium</taxon>
    </lineage>
</organism>
<keyword evidence="1" id="KW-0175">Coiled coil</keyword>
<dbReference type="STRING" id="448385.sce3210"/>
<dbReference type="SUPFAM" id="SSF52540">
    <property type="entry name" value="P-loop containing nucleoside triphosphate hydrolases"/>
    <property type="match status" value="1"/>
</dbReference>
<dbReference type="eggNOG" id="COG1196">
    <property type="taxonomic scope" value="Bacteria"/>
</dbReference>
<dbReference type="InterPro" id="IPR035897">
    <property type="entry name" value="Toll_tir_struct_dom_sf"/>
</dbReference>
<dbReference type="InterPro" id="IPR001680">
    <property type="entry name" value="WD40_rpt"/>
</dbReference>
<feature type="region of interest" description="Disordered" evidence="2">
    <location>
        <begin position="1"/>
        <end position="27"/>
    </location>
</feature>
<dbReference type="PANTHER" id="PTHR19879:SF9">
    <property type="entry name" value="TRANSCRIPTION INITIATION FACTOR TFIID SUBUNIT 5"/>
    <property type="match status" value="1"/>
</dbReference>
<dbReference type="Gene3D" id="3.40.50.10140">
    <property type="entry name" value="Toll/interleukin-1 receptor homology (TIR) domain"/>
    <property type="match status" value="1"/>
</dbReference>
<dbReference type="HOGENOM" id="CLU_249290_0_0_7"/>
<dbReference type="PROSITE" id="PS50104">
    <property type="entry name" value="TIR"/>
    <property type="match status" value="1"/>
</dbReference>
<dbReference type="KEGG" id="scl:sce3210"/>
<dbReference type="Proteomes" id="UP000002139">
    <property type="component" value="Chromosome"/>
</dbReference>
<dbReference type="Gene3D" id="3.40.50.300">
    <property type="entry name" value="P-loop containing nucleotide triphosphate hydrolases"/>
    <property type="match status" value="1"/>
</dbReference>
<feature type="coiled-coil region" evidence="1">
    <location>
        <begin position="580"/>
        <end position="624"/>
    </location>
</feature>
<dbReference type="Pfam" id="PF13676">
    <property type="entry name" value="TIR_2"/>
    <property type="match status" value="1"/>
</dbReference>
<evidence type="ECO:0000259" key="3">
    <source>
        <dbReference type="PROSITE" id="PS50104"/>
    </source>
</evidence>
<feature type="domain" description="TIR" evidence="3">
    <location>
        <begin position="26"/>
        <end position="154"/>
    </location>
</feature>
<dbReference type="PANTHER" id="PTHR19879">
    <property type="entry name" value="TRANSCRIPTION INITIATION FACTOR TFIID"/>
    <property type="match status" value="1"/>
</dbReference>
<name>A9GJ85_SORC5</name>
<proteinExistence type="predicted"/>
<dbReference type="InterPro" id="IPR049052">
    <property type="entry name" value="nSTAND1"/>
</dbReference>
<dbReference type="GO" id="GO:0007165">
    <property type="term" value="P:signal transduction"/>
    <property type="evidence" value="ECO:0007669"/>
    <property type="project" value="InterPro"/>
</dbReference>
<evidence type="ECO:0000313" key="5">
    <source>
        <dbReference type="Proteomes" id="UP000002139"/>
    </source>
</evidence>
<accession>A9GJ85</accession>
<evidence type="ECO:0000313" key="4">
    <source>
        <dbReference type="EMBL" id="CAN93369.1"/>
    </source>
</evidence>
<evidence type="ECO:0000256" key="1">
    <source>
        <dbReference type="SAM" id="Coils"/>
    </source>
</evidence>
<dbReference type="BioCyc" id="SCEL448385:SCE_RS16460-MONOMER"/>
<dbReference type="SUPFAM" id="SSF52200">
    <property type="entry name" value="Toll/Interleukin receptor TIR domain"/>
    <property type="match status" value="1"/>
</dbReference>
<reference evidence="4 5" key="1">
    <citation type="journal article" date="2007" name="Nat. Biotechnol.">
        <title>Complete genome sequence of the myxobacterium Sorangium cellulosum.</title>
        <authorList>
            <person name="Schneiker S."/>
            <person name="Perlova O."/>
            <person name="Kaiser O."/>
            <person name="Gerth K."/>
            <person name="Alici A."/>
            <person name="Altmeyer M.O."/>
            <person name="Bartels D."/>
            <person name="Bekel T."/>
            <person name="Beyer S."/>
            <person name="Bode E."/>
            <person name="Bode H.B."/>
            <person name="Bolten C.J."/>
            <person name="Choudhuri J.V."/>
            <person name="Doss S."/>
            <person name="Elnakady Y.A."/>
            <person name="Frank B."/>
            <person name="Gaigalat L."/>
            <person name="Goesmann A."/>
            <person name="Groeger C."/>
            <person name="Gross F."/>
            <person name="Jelsbak L."/>
            <person name="Jelsbak L."/>
            <person name="Kalinowski J."/>
            <person name="Kegler C."/>
            <person name="Knauber T."/>
            <person name="Konietzny S."/>
            <person name="Kopp M."/>
            <person name="Krause L."/>
            <person name="Krug D."/>
            <person name="Linke B."/>
            <person name="Mahmud T."/>
            <person name="Martinez-Arias R."/>
            <person name="McHardy A.C."/>
            <person name="Merai M."/>
            <person name="Meyer F."/>
            <person name="Mormann S."/>
            <person name="Munoz-Dorado J."/>
            <person name="Perez J."/>
            <person name="Pradella S."/>
            <person name="Rachid S."/>
            <person name="Raddatz G."/>
            <person name="Rosenau F."/>
            <person name="Rueckert C."/>
            <person name="Sasse F."/>
            <person name="Scharfe M."/>
            <person name="Schuster S.C."/>
            <person name="Suen G."/>
            <person name="Treuner-Lange A."/>
            <person name="Velicer G.J."/>
            <person name="Vorholter F.-J."/>
            <person name="Weissman K.J."/>
            <person name="Welch R.D."/>
            <person name="Wenzel S.C."/>
            <person name="Whitworth D.E."/>
            <person name="Wilhelm S."/>
            <person name="Wittmann C."/>
            <person name="Bloecker H."/>
            <person name="Puehler A."/>
            <person name="Mueller R."/>
        </authorList>
    </citation>
    <scope>NUCLEOTIDE SEQUENCE [LARGE SCALE GENOMIC DNA]</scope>
    <source>
        <strain evidence="5">So ce56</strain>
    </source>
</reference>
<dbReference type="InterPro" id="IPR015943">
    <property type="entry name" value="WD40/YVTN_repeat-like_dom_sf"/>
</dbReference>
<protein>
    <submittedName>
        <fullName evidence="4">Hypothetical WD-repeat protein all2124</fullName>
    </submittedName>
</protein>
<gene>
    <name evidence="4" type="ordered locus">sce3210</name>
</gene>
<dbReference type="SUPFAM" id="SSF101898">
    <property type="entry name" value="NHL repeat"/>
    <property type="match status" value="1"/>
</dbReference>
<dbReference type="SUPFAM" id="SSF82171">
    <property type="entry name" value="DPP6 N-terminal domain-like"/>
    <property type="match status" value="2"/>
</dbReference>
<dbReference type="InterPro" id="IPR000157">
    <property type="entry name" value="TIR_dom"/>
</dbReference>
<keyword evidence="5" id="KW-1185">Reference proteome</keyword>
<dbReference type="Gene3D" id="2.130.10.10">
    <property type="entry name" value="YVTN repeat-like/Quinoprotein amine dehydrogenase"/>
    <property type="match status" value="2"/>
</dbReference>
<dbReference type="InterPro" id="IPR027417">
    <property type="entry name" value="P-loop_NTPase"/>
</dbReference>
<sequence length="1488" mass="162212">MSVMGKEPMTKPAIASTPPAEPPSGRTRDVFVSYAEEDTYWVEGALVDALRRAGLRCTTERAFALGVPRVLEFARAIEDAERTVLVLSPAYRVDRLGRFVSLLARSFHLERAQGAVLTLKLSADPLPAHLHGLEVIEADQTGRTAAIAELCRCLGRELPPAARKPPCPYPGMTPFRERGQFFYGREREIAEILAAIEESVDVFIIGPSGSGKSSLISAGLLPLIEDAGLGVRALRPGASPLRALEQALEGPARSSPGRRAAREILVVDQLEELFSQGDRTAQRQFVSRVAAARERGVSLVAAMRADFYPDLMNTALWPLEGPTRRRLEILPLRGDALRDAIVKPAARVEVHVESALVERLIAEAEGEPGALPLLQEVLVLLWERMRERVLTLDSYQPPGAQTSHGLNEALARRATHTYAELAPEQQVIARRILVQLVQFGRGRADAKRQSSRLTLATREQNQALFERTLDYLIGSRLLTADGDSKDATVELSHEALITAWPAFQEWLRTWRDREETLRRLEGKVDDWRRLGRGEGGLLDRAELPDAERWLASEDAEVLGYPADLRALVEASQRAIEEERLRELRHAQAIADEQRQRAEAEKRRADAEAARAQEAKQAAARLRRRAITIGILASLVLAGGGVASWTWQQRMQVERERSLHAQRAAEEAQKALANEIVGVASRVDDPLLGALLLAELPDVPEPRRGPWIARQIANGLLPMSAIFMQDEKPMSARVESADFNGRGDRIALGWSDGTISIVSADGRGARVDLRTGFGSIRWLRFDEERQAVIAWLGGHSNGTLAVVPLDGTSPPRLAEMDISSTQFPSVLSDGTLVVARADGTLRMWRWEGSERGLKASAERRIAVSIDKIALAADGRRAVVWNFEGVWIIDVEAGSTLGRLAGPLVGGTRAGGDVLDVDFDPRGERIVTISSEEQVLLWTVVHGRLQGPSGLPDSVPHAKPLAVAFSLDGARVLAAYDNQKMRFWEDTGSGLAHGKTYNPIDFDSRTHSAMFDIQREAVLFGTAGGTVVCAIRPRCAPRALGGVDETVLALSRVETEERAVTVGGSALRVWRLRDQKGVEELPASSQREFGVSVLSDDGKLALLSQDDKLQLYFLSSRRAVDLEACTHAPARGAWFSGDDRRLLVEFGDGVAGVYGVDPSSQTAGACRRLAPSHERPCIEHAAFSPMDTRVAIVCSDVRIIDPEGGSAPLVIQDAPPPVPEEEVSAESSDWIEEAVFTPDGEHLLVRHFRGAVYMCPSRAQNRCGAAIHAGRGKAALLSDGTGFASGTYTGEYKLWQRSKDGRAWAARLLDGKMPFFEDAGGLRIAKAPQGPTVGALGFGKGLVWRPEEQYRPVSLAIPMDADSLALAVGADGVLATRSPGEVLLWPKDGRGQPLKLGPGSAGTFRLRFGPDTKHIVTASERGVMLWPIGWVELKKVLRAATTACLTPEQRRQYLQESLPEAQQAYEKCEVSFGRQVPAVAPGRGAPQEPP</sequence>
<evidence type="ECO:0000256" key="2">
    <source>
        <dbReference type="SAM" id="MobiDB-lite"/>
    </source>
</evidence>
<dbReference type="SMART" id="SM00320">
    <property type="entry name" value="WD40"/>
    <property type="match status" value="7"/>
</dbReference>
<dbReference type="Pfam" id="PF20703">
    <property type="entry name" value="nSTAND1"/>
    <property type="match status" value="1"/>
</dbReference>
<dbReference type="EMBL" id="AM746676">
    <property type="protein sequence ID" value="CAN93369.1"/>
    <property type="molecule type" value="Genomic_DNA"/>
</dbReference>